<organism evidence="1 2">
    <name type="scientific">Staphylococcus phage phiSa2wa_st30</name>
    <dbReference type="NCBI Taxonomy" id="2060950"/>
    <lineage>
        <taxon>Viruses</taxon>
        <taxon>Duplodnaviria</taxon>
        <taxon>Heunggongvirae</taxon>
        <taxon>Uroviricota</taxon>
        <taxon>Caudoviricetes</taxon>
        <taxon>Triavirus</taxon>
        <taxon>Triavirus st30</taxon>
    </lineage>
</organism>
<sequence>MISMKACLYLSNDKFVEIDNLEKVIKSGHRGTVEISKEKIKSSLFTNGSYTFVGDKIVAIASAKIEFIEFID</sequence>
<dbReference type="Proteomes" id="UP000240469">
    <property type="component" value="Segment"/>
</dbReference>
<proteinExistence type="predicted"/>
<evidence type="ECO:0000313" key="2">
    <source>
        <dbReference type="Proteomes" id="UP000240469"/>
    </source>
</evidence>
<name>A0A2I6PDK9_9CAUD</name>
<reference evidence="2" key="1">
    <citation type="submission" date="2017-10" db="EMBL/GenBank/DDBJ databases">
        <title>Characterization of PVL bacteriophage from community-associated Staphylococcus aureus in Western Australia.</title>
        <authorList>
            <person name="O'Brien F.G."/>
            <person name="Baines S.L."/>
            <person name="Howden B.P."/>
            <person name="Coombs G.W."/>
        </authorList>
    </citation>
    <scope>NUCLEOTIDE SEQUENCE [LARGE SCALE GENOMIC DNA]</scope>
</reference>
<dbReference type="KEGG" id="vg:65072749"/>
<evidence type="ECO:0000313" key="1">
    <source>
        <dbReference type="EMBL" id="AUM57819.1"/>
    </source>
</evidence>
<dbReference type="RefSeq" id="YP_010083714.1">
    <property type="nucleotide sequence ID" value="NC_055047.1"/>
</dbReference>
<accession>A0A2I6PDK9</accession>
<protein>
    <submittedName>
        <fullName evidence="1">Uncharacterized protein</fullName>
    </submittedName>
</protein>
<dbReference type="GeneID" id="65072749"/>
<dbReference type="EMBL" id="MG029511">
    <property type="protein sequence ID" value="AUM57819.1"/>
    <property type="molecule type" value="Genomic_DNA"/>
</dbReference>
<keyword evidence="2" id="KW-1185">Reference proteome</keyword>